<evidence type="ECO:0000256" key="4">
    <source>
        <dbReference type="ARBA" id="ARBA00022777"/>
    </source>
</evidence>
<keyword evidence="4 7" id="KW-0418">Kinase</keyword>
<dbReference type="GO" id="GO:0005524">
    <property type="term" value="F:ATP binding"/>
    <property type="evidence" value="ECO:0007669"/>
    <property type="project" value="UniProtKB-KW"/>
</dbReference>
<dbReference type="EMBL" id="SZON01003984">
    <property type="protein sequence ID" value="TKI75774.1"/>
    <property type="molecule type" value="Genomic_DNA"/>
</dbReference>
<feature type="domain" description="Protein kinase" evidence="6">
    <location>
        <begin position="1"/>
        <end position="75"/>
    </location>
</feature>
<dbReference type="GO" id="GO:0004674">
    <property type="term" value="F:protein serine/threonine kinase activity"/>
    <property type="evidence" value="ECO:0007669"/>
    <property type="project" value="UniProtKB-KW"/>
</dbReference>
<evidence type="ECO:0000256" key="5">
    <source>
        <dbReference type="ARBA" id="ARBA00022840"/>
    </source>
</evidence>
<keyword evidence="1" id="KW-0723">Serine/threonine-protein kinase</keyword>
<keyword evidence="3" id="KW-0547">Nucleotide-binding</keyword>
<sequence length="75" mass="8954">EVYNFDDEKQRYIMEYADSSIYAYIKKYNNSLATSKRIDFVQQIFKAFTYIHTKGILHRDVSPSNILIKMYEGTE</sequence>
<dbReference type="Gene3D" id="1.10.510.10">
    <property type="entry name" value="Transferase(Phosphotransferase) domain 1"/>
    <property type="match status" value="1"/>
</dbReference>
<evidence type="ECO:0000313" key="7">
    <source>
        <dbReference type="EMBL" id="TKI75774.1"/>
    </source>
</evidence>
<comment type="caution">
    <text evidence="7">The sequence shown here is derived from an EMBL/GenBank/DDBJ whole genome shotgun (WGS) entry which is preliminary data.</text>
</comment>
<dbReference type="PROSITE" id="PS00109">
    <property type="entry name" value="PROTEIN_KINASE_TYR"/>
    <property type="match status" value="1"/>
</dbReference>
<reference evidence="7 8" key="1">
    <citation type="journal article" date="2019" name="Environ. Microbiol.">
        <title>An active ?-lactamase is a part of an orchestrated cell wall stress resistance network of Bacillus subtilis and related rhizosphere species.</title>
        <authorList>
            <person name="Bucher T."/>
            <person name="Keren-Paz A."/>
            <person name="Hausser J."/>
            <person name="Olender T."/>
            <person name="Cytryn E."/>
            <person name="Kolodkin-Gal I."/>
        </authorList>
    </citation>
    <scope>NUCLEOTIDE SEQUENCE [LARGE SCALE GENOMIC DNA]</scope>
    <source>
        <strain evidence="7 8">I5</strain>
    </source>
</reference>
<dbReference type="AlphaFoldDB" id="A0A4U2ZLU2"/>
<evidence type="ECO:0000313" key="8">
    <source>
        <dbReference type="Proteomes" id="UP000305222"/>
    </source>
</evidence>
<dbReference type="Pfam" id="PF00069">
    <property type="entry name" value="Pkinase"/>
    <property type="match status" value="1"/>
</dbReference>
<protein>
    <submittedName>
        <fullName evidence="7">Protein kinase family protein</fullName>
    </submittedName>
</protein>
<dbReference type="InterPro" id="IPR000719">
    <property type="entry name" value="Prot_kinase_dom"/>
</dbReference>
<dbReference type="PANTHER" id="PTHR24345:SF0">
    <property type="entry name" value="CELL CYCLE SERINE_THREONINE-PROTEIN KINASE CDC5_MSD2"/>
    <property type="match status" value="1"/>
</dbReference>
<organism evidence="7 8">
    <name type="scientific">Bacillus wiedmannii</name>
    <dbReference type="NCBI Taxonomy" id="1890302"/>
    <lineage>
        <taxon>Bacteria</taxon>
        <taxon>Bacillati</taxon>
        <taxon>Bacillota</taxon>
        <taxon>Bacilli</taxon>
        <taxon>Bacillales</taxon>
        <taxon>Bacillaceae</taxon>
        <taxon>Bacillus</taxon>
        <taxon>Bacillus cereus group</taxon>
    </lineage>
</organism>
<evidence type="ECO:0000256" key="3">
    <source>
        <dbReference type="ARBA" id="ARBA00022741"/>
    </source>
</evidence>
<dbReference type="SUPFAM" id="SSF56112">
    <property type="entry name" value="Protein kinase-like (PK-like)"/>
    <property type="match status" value="1"/>
</dbReference>
<dbReference type="InterPro" id="IPR011009">
    <property type="entry name" value="Kinase-like_dom_sf"/>
</dbReference>
<proteinExistence type="predicted"/>
<evidence type="ECO:0000259" key="6">
    <source>
        <dbReference type="PROSITE" id="PS50011"/>
    </source>
</evidence>
<evidence type="ECO:0000256" key="1">
    <source>
        <dbReference type="ARBA" id="ARBA00022527"/>
    </source>
</evidence>
<accession>A0A4U2ZLU2</accession>
<dbReference type="Proteomes" id="UP000305222">
    <property type="component" value="Unassembled WGS sequence"/>
</dbReference>
<dbReference type="InterPro" id="IPR008266">
    <property type="entry name" value="Tyr_kinase_AS"/>
</dbReference>
<dbReference type="PANTHER" id="PTHR24345">
    <property type="entry name" value="SERINE/THREONINE-PROTEIN KINASE PLK"/>
    <property type="match status" value="1"/>
</dbReference>
<evidence type="ECO:0000256" key="2">
    <source>
        <dbReference type="ARBA" id="ARBA00022679"/>
    </source>
</evidence>
<name>A0A4U2ZLU2_9BACI</name>
<dbReference type="PROSITE" id="PS50011">
    <property type="entry name" value="PROTEIN_KINASE_DOM"/>
    <property type="match status" value="1"/>
</dbReference>
<gene>
    <name evidence="7" type="ORF">FC699_37795</name>
</gene>
<keyword evidence="5" id="KW-0067">ATP-binding</keyword>
<feature type="non-terminal residue" evidence="7">
    <location>
        <position position="75"/>
    </location>
</feature>
<keyword evidence="2" id="KW-0808">Transferase</keyword>
<feature type="non-terminal residue" evidence="7">
    <location>
        <position position="1"/>
    </location>
</feature>